<evidence type="ECO:0000256" key="1">
    <source>
        <dbReference type="SAM" id="Phobius"/>
    </source>
</evidence>
<keyword evidence="1" id="KW-0812">Transmembrane</keyword>
<keyword evidence="1" id="KW-0472">Membrane</keyword>
<accession>A0A381P645</accession>
<feature type="transmembrane region" description="Helical" evidence="1">
    <location>
        <begin position="20"/>
        <end position="45"/>
    </location>
</feature>
<gene>
    <name evidence="2" type="ORF">METZ01_LOCUS15269</name>
</gene>
<name>A0A381P645_9ZZZZ</name>
<dbReference type="EMBL" id="UINC01000868">
    <property type="protein sequence ID" value="SUZ62415.1"/>
    <property type="molecule type" value="Genomic_DNA"/>
</dbReference>
<organism evidence="2">
    <name type="scientific">marine metagenome</name>
    <dbReference type="NCBI Taxonomy" id="408172"/>
    <lineage>
        <taxon>unclassified sequences</taxon>
        <taxon>metagenomes</taxon>
        <taxon>ecological metagenomes</taxon>
    </lineage>
</organism>
<protein>
    <submittedName>
        <fullName evidence="2">Uncharacterized protein</fullName>
    </submittedName>
</protein>
<evidence type="ECO:0000313" key="2">
    <source>
        <dbReference type="EMBL" id="SUZ62415.1"/>
    </source>
</evidence>
<proteinExistence type="predicted"/>
<keyword evidence="1" id="KW-1133">Transmembrane helix</keyword>
<dbReference type="AlphaFoldDB" id="A0A381P645"/>
<reference evidence="2" key="1">
    <citation type="submission" date="2018-05" db="EMBL/GenBank/DDBJ databases">
        <authorList>
            <person name="Lanie J.A."/>
            <person name="Ng W.-L."/>
            <person name="Kazmierczak K.M."/>
            <person name="Andrzejewski T.M."/>
            <person name="Davidsen T.M."/>
            <person name="Wayne K.J."/>
            <person name="Tettelin H."/>
            <person name="Glass J.I."/>
            <person name="Rusch D."/>
            <person name="Podicherti R."/>
            <person name="Tsui H.-C.T."/>
            <person name="Winkler M.E."/>
        </authorList>
    </citation>
    <scope>NUCLEOTIDE SEQUENCE</scope>
</reference>
<sequence length="61" mass="7095">MIMEKSLRKRFVDAVFSESLIALIAVFVFSMSVSAIFIVLSWITYRDRYGISLMEFLGFTF</sequence>